<name>A0ABN7XIS3_GIGMA</name>
<keyword evidence="2" id="KW-1185">Reference proteome</keyword>
<dbReference type="Proteomes" id="UP000789901">
    <property type="component" value="Unassembled WGS sequence"/>
</dbReference>
<feature type="non-terminal residue" evidence="1">
    <location>
        <position position="68"/>
    </location>
</feature>
<gene>
    <name evidence="1" type="ORF">GMARGA_LOCUS43557</name>
</gene>
<evidence type="ECO:0000313" key="2">
    <source>
        <dbReference type="Proteomes" id="UP000789901"/>
    </source>
</evidence>
<evidence type="ECO:0000313" key="1">
    <source>
        <dbReference type="EMBL" id="CAG8854736.1"/>
    </source>
</evidence>
<organism evidence="1 2">
    <name type="scientific">Gigaspora margarita</name>
    <dbReference type="NCBI Taxonomy" id="4874"/>
    <lineage>
        <taxon>Eukaryota</taxon>
        <taxon>Fungi</taxon>
        <taxon>Fungi incertae sedis</taxon>
        <taxon>Mucoromycota</taxon>
        <taxon>Glomeromycotina</taxon>
        <taxon>Glomeromycetes</taxon>
        <taxon>Diversisporales</taxon>
        <taxon>Gigasporaceae</taxon>
        <taxon>Gigaspora</taxon>
    </lineage>
</organism>
<reference evidence="1 2" key="1">
    <citation type="submission" date="2021-06" db="EMBL/GenBank/DDBJ databases">
        <authorList>
            <person name="Kallberg Y."/>
            <person name="Tangrot J."/>
            <person name="Rosling A."/>
        </authorList>
    </citation>
    <scope>NUCLEOTIDE SEQUENCE [LARGE SCALE GENOMIC DNA]</scope>
    <source>
        <strain evidence="1 2">120-4 pot B 10/14</strain>
    </source>
</reference>
<comment type="caution">
    <text evidence="1">The sequence shown here is derived from an EMBL/GenBank/DDBJ whole genome shotgun (WGS) entry which is preliminary data.</text>
</comment>
<proteinExistence type="predicted"/>
<feature type="non-terminal residue" evidence="1">
    <location>
        <position position="1"/>
    </location>
</feature>
<accession>A0ABN7XIS3</accession>
<dbReference type="EMBL" id="CAJVQB010141814">
    <property type="protein sequence ID" value="CAG8854736.1"/>
    <property type="molecule type" value="Genomic_DNA"/>
</dbReference>
<protein>
    <submittedName>
        <fullName evidence="1">36058_t:CDS:1</fullName>
    </submittedName>
</protein>
<sequence length="68" mass="7809">QFTNLSETTEKKIYNYIKHEVATTLATKCKKLLLSFFNFSKITSLSEHRKAVAKATLYHICSCNADKH</sequence>